<dbReference type="InterPro" id="IPR006437">
    <property type="entry name" value="Phage_terminase_lsu"/>
</dbReference>
<comment type="caution">
    <text evidence="1">The sequence shown here is derived from an EMBL/GenBank/DDBJ whole genome shotgun (WGS) entry which is preliminary data.</text>
</comment>
<keyword evidence="2" id="KW-1185">Reference proteome</keyword>
<protein>
    <submittedName>
        <fullName evidence="1">PBSX family phage terminase large subunit</fullName>
    </submittedName>
</protein>
<evidence type="ECO:0000313" key="1">
    <source>
        <dbReference type="EMBL" id="MDQ0202490.1"/>
    </source>
</evidence>
<dbReference type="Pfam" id="PF03237">
    <property type="entry name" value="Terminase_6N"/>
    <property type="match status" value="1"/>
</dbReference>
<evidence type="ECO:0000313" key="2">
    <source>
        <dbReference type="Proteomes" id="UP001239167"/>
    </source>
</evidence>
<dbReference type="NCBIfam" id="TIGR01547">
    <property type="entry name" value="phage_term_2"/>
    <property type="match status" value="1"/>
</dbReference>
<dbReference type="InterPro" id="IPR027417">
    <property type="entry name" value="P-loop_NTPase"/>
</dbReference>
<dbReference type="Gene3D" id="3.30.420.280">
    <property type="match status" value="1"/>
</dbReference>
<organism evidence="1 2">
    <name type="scientific">Pectinatus haikarae</name>
    <dbReference type="NCBI Taxonomy" id="349096"/>
    <lineage>
        <taxon>Bacteria</taxon>
        <taxon>Bacillati</taxon>
        <taxon>Bacillota</taxon>
        <taxon>Negativicutes</taxon>
        <taxon>Selenomonadales</taxon>
        <taxon>Selenomonadaceae</taxon>
        <taxon>Pectinatus</taxon>
    </lineage>
</organism>
<dbReference type="Gene3D" id="3.40.50.300">
    <property type="entry name" value="P-loop containing nucleotide triphosphate hydrolases"/>
    <property type="match status" value="1"/>
</dbReference>
<dbReference type="InterPro" id="IPR052380">
    <property type="entry name" value="Viral_DNA_packaging_terminase"/>
</dbReference>
<gene>
    <name evidence="1" type="ORF">J2S01_000175</name>
</gene>
<proteinExistence type="predicted"/>
<name>A0ABT9Y3T6_9FIRM</name>
<reference evidence="1 2" key="1">
    <citation type="submission" date="2023-07" db="EMBL/GenBank/DDBJ databases">
        <title>Genomic Encyclopedia of Type Strains, Phase IV (KMG-IV): sequencing the most valuable type-strain genomes for metagenomic binning, comparative biology and taxonomic classification.</title>
        <authorList>
            <person name="Goeker M."/>
        </authorList>
    </citation>
    <scope>NUCLEOTIDE SEQUENCE [LARGE SCALE GENOMIC DNA]</scope>
    <source>
        <strain evidence="1 2">DSM 16980</strain>
    </source>
</reference>
<accession>A0ABT9Y3T6</accession>
<dbReference type="RefSeq" id="WP_307222362.1">
    <property type="nucleotide sequence ID" value="NZ_CP116940.1"/>
</dbReference>
<dbReference type="Proteomes" id="UP001239167">
    <property type="component" value="Unassembled WGS sequence"/>
</dbReference>
<sequence>MEFKEWGQKILDFIFNPIEKDAFINILEGSVRSGKTVGMIPKWIDYIMSGPPGLLIMTGVSKDTIYDNVLDDLFDTLGEDSYTYNKQSGDLIVTWYDDDSNRHKRRIKVIGAKDEGSEKYLRGKTLAGAYCDEISLMPEKFFKQLLNRLSVRGAKLYGTTNPDSPFHYLYTEYITDEAKLKSGMVKVYHFELDDNPNLPEDYKENIRAAYKGMWYKRMILGLWVIAEGIIYDMFSDDLLFDDADNLFTLTKKSECRRYIACDYGTTNPMVFLDIYDDGETIFVVNEYYYDSKKEQEQKSDEQYADDFKAFVGEEYPDFVVIDPSAASFKVVLRGRGFRIKDADNSVNDGIRNVAMLMSLRKLRVHKRCANFIREGHSYAWDEKAAQHGEEKPIKIYDHAMDAIRYFVKTILPKWRFQQ</sequence>
<dbReference type="PANTHER" id="PTHR39184">
    <property type="match status" value="1"/>
</dbReference>
<dbReference type="EMBL" id="JAUSUE010000001">
    <property type="protein sequence ID" value="MDQ0202490.1"/>
    <property type="molecule type" value="Genomic_DNA"/>
</dbReference>
<dbReference type="PANTHER" id="PTHR39184:SF1">
    <property type="entry name" value="PBSX PHAGE TERMINASE LARGE SUBUNIT"/>
    <property type="match status" value="1"/>
</dbReference>